<reference evidence="2 4" key="2">
    <citation type="journal article" date="2018" name="Plant J.">
        <title>The Physcomitrella patens chromosome-scale assembly reveals moss genome structure and evolution.</title>
        <authorList>
            <person name="Lang D."/>
            <person name="Ullrich K.K."/>
            <person name="Murat F."/>
            <person name="Fuchs J."/>
            <person name="Jenkins J."/>
            <person name="Haas F.B."/>
            <person name="Piednoel M."/>
            <person name="Gundlach H."/>
            <person name="Van Bel M."/>
            <person name="Meyberg R."/>
            <person name="Vives C."/>
            <person name="Morata J."/>
            <person name="Symeonidi A."/>
            <person name="Hiss M."/>
            <person name="Muchero W."/>
            <person name="Kamisugi Y."/>
            <person name="Saleh O."/>
            <person name="Blanc G."/>
            <person name="Decker E.L."/>
            <person name="van Gessel N."/>
            <person name="Grimwood J."/>
            <person name="Hayes R.D."/>
            <person name="Graham S.W."/>
            <person name="Gunter L.E."/>
            <person name="McDaniel S.F."/>
            <person name="Hoernstein S.N.W."/>
            <person name="Larsson A."/>
            <person name="Li F.W."/>
            <person name="Perroud P.F."/>
            <person name="Phillips J."/>
            <person name="Ranjan P."/>
            <person name="Rokshar D.S."/>
            <person name="Rothfels C.J."/>
            <person name="Schneider L."/>
            <person name="Shu S."/>
            <person name="Stevenson D.W."/>
            <person name="Thummler F."/>
            <person name="Tillich M."/>
            <person name="Villarreal Aguilar J.C."/>
            <person name="Widiez T."/>
            <person name="Wong G.K."/>
            <person name="Wymore A."/>
            <person name="Zhang Y."/>
            <person name="Zimmer A.D."/>
            <person name="Quatrano R.S."/>
            <person name="Mayer K.F.X."/>
            <person name="Goodstein D."/>
            <person name="Casacuberta J.M."/>
            <person name="Vandepoele K."/>
            <person name="Reski R."/>
            <person name="Cuming A.C."/>
            <person name="Tuskan G.A."/>
            <person name="Maumus F."/>
            <person name="Salse J."/>
            <person name="Schmutz J."/>
            <person name="Rensing S.A."/>
        </authorList>
    </citation>
    <scope>NUCLEOTIDE SEQUENCE [LARGE SCALE GENOMIC DNA]</scope>
    <source>
        <strain evidence="3 4">cv. Gransden 2004</strain>
    </source>
</reference>
<organism evidence="2">
    <name type="scientific">Physcomitrium patens</name>
    <name type="common">Spreading-leaved earth moss</name>
    <name type="synonym">Physcomitrella patens</name>
    <dbReference type="NCBI Taxonomy" id="3218"/>
    <lineage>
        <taxon>Eukaryota</taxon>
        <taxon>Viridiplantae</taxon>
        <taxon>Streptophyta</taxon>
        <taxon>Embryophyta</taxon>
        <taxon>Bryophyta</taxon>
        <taxon>Bryophytina</taxon>
        <taxon>Bryopsida</taxon>
        <taxon>Funariidae</taxon>
        <taxon>Funariales</taxon>
        <taxon>Funariaceae</taxon>
        <taxon>Physcomitrium</taxon>
    </lineage>
</organism>
<keyword evidence="1" id="KW-0732">Signal</keyword>
<feature type="signal peptide" evidence="1">
    <location>
        <begin position="1"/>
        <end position="17"/>
    </location>
</feature>
<dbReference type="InParanoid" id="A0A2K1L092"/>
<name>A0A2K1L092_PHYPA</name>
<dbReference type="AlphaFoldDB" id="A0A2K1L092"/>
<sequence>MLSSGGSFWFYLKWVLALEARLRDGGRSEWGLGSSLSVREKRCGEVGAASLKGCCPQSPIYSCVQKATCIFLIF</sequence>
<dbReference type="Gramene" id="Pp3c2_4910V3.1">
    <property type="protein sequence ID" value="PAC:32936083.CDS.1"/>
    <property type="gene ID" value="Pp3c2_4910"/>
</dbReference>
<evidence type="ECO:0000313" key="4">
    <source>
        <dbReference type="Proteomes" id="UP000006727"/>
    </source>
</evidence>
<evidence type="ECO:0000256" key="1">
    <source>
        <dbReference type="SAM" id="SignalP"/>
    </source>
</evidence>
<evidence type="ECO:0000313" key="3">
    <source>
        <dbReference type="EnsemblPlants" id="PAC:32936083.CDS.1"/>
    </source>
</evidence>
<dbReference type="EnsemblPlants" id="Pp3c2_4910V3.2">
    <property type="protein sequence ID" value="PAC:32936084.CDS.1"/>
    <property type="gene ID" value="Pp3c2_4910"/>
</dbReference>
<keyword evidence="4" id="KW-1185">Reference proteome</keyword>
<evidence type="ECO:0000313" key="2">
    <source>
        <dbReference type="EMBL" id="PNR59442.1"/>
    </source>
</evidence>
<proteinExistence type="predicted"/>
<dbReference type="Proteomes" id="UP000006727">
    <property type="component" value="Chromosome 2"/>
</dbReference>
<feature type="chain" id="PRO_5036043106" evidence="1">
    <location>
        <begin position="18"/>
        <end position="74"/>
    </location>
</feature>
<reference evidence="2 4" key="1">
    <citation type="journal article" date="2008" name="Science">
        <title>The Physcomitrella genome reveals evolutionary insights into the conquest of land by plants.</title>
        <authorList>
            <person name="Rensing S."/>
            <person name="Lang D."/>
            <person name="Zimmer A."/>
            <person name="Terry A."/>
            <person name="Salamov A."/>
            <person name="Shapiro H."/>
            <person name="Nishiyama T."/>
            <person name="Perroud P.-F."/>
            <person name="Lindquist E."/>
            <person name="Kamisugi Y."/>
            <person name="Tanahashi T."/>
            <person name="Sakakibara K."/>
            <person name="Fujita T."/>
            <person name="Oishi K."/>
            <person name="Shin-I T."/>
            <person name="Kuroki Y."/>
            <person name="Toyoda A."/>
            <person name="Suzuki Y."/>
            <person name="Hashimoto A."/>
            <person name="Yamaguchi K."/>
            <person name="Sugano A."/>
            <person name="Kohara Y."/>
            <person name="Fujiyama A."/>
            <person name="Anterola A."/>
            <person name="Aoki S."/>
            <person name="Ashton N."/>
            <person name="Barbazuk W.B."/>
            <person name="Barker E."/>
            <person name="Bennetzen J."/>
            <person name="Bezanilla M."/>
            <person name="Blankenship R."/>
            <person name="Cho S.H."/>
            <person name="Dutcher S."/>
            <person name="Estelle M."/>
            <person name="Fawcett J.A."/>
            <person name="Gundlach H."/>
            <person name="Hanada K."/>
            <person name="Heyl A."/>
            <person name="Hicks K.A."/>
            <person name="Hugh J."/>
            <person name="Lohr M."/>
            <person name="Mayer K."/>
            <person name="Melkozernov A."/>
            <person name="Murata T."/>
            <person name="Nelson D."/>
            <person name="Pils B."/>
            <person name="Prigge M."/>
            <person name="Reiss B."/>
            <person name="Renner T."/>
            <person name="Rombauts S."/>
            <person name="Rushton P."/>
            <person name="Sanderfoot A."/>
            <person name="Schween G."/>
            <person name="Shiu S.-H."/>
            <person name="Stueber K."/>
            <person name="Theodoulou F.L."/>
            <person name="Tu H."/>
            <person name="Van de Peer Y."/>
            <person name="Verrier P.J."/>
            <person name="Waters E."/>
            <person name="Wood A."/>
            <person name="Yang L."/>
            <person name="Cove D."/>
            <person name="Cuming A."/>
            <person name="Hasebe M."/>
            <person name="Lucas S."/>
            <person name="Mishler D.B."/>
            <person name="Reski R."/>
            <person name="Grigoriev I."/>
            <person name="Quatrano R.S."/>
            <person name="Boore J.L."/>
        </authorList>
    </citation>
    <scope>NUCLEOTIDE SEQUENCE [LARGE SCALE GENOMIC DNA]</scope>
    <source>
        <strain evidence="3 4">cv. Gransden 2004</strain>
    </source>
</reference>
<dbReference type="EMBL" id="ABEU02000002">
    <property type="protein sequence ID" value="PNR59442.1"/>
    <property type="molecule type" value="Genomic_DNA"/>
</dbReference>
<protein>
    <submittedName>
        <fullName evidence="2 3">Uncharacterized protein</fullName>
    </submittedName>
</protein>
<accession>A0A2K1L092</accession>
<dbReference type="PaxDb" id="3218-PP1S7_278V6.1"/>
<reference evidence="3" key="3">
    <citation type="submission" date="2020-12" db="UniProtKB">
        <authorList>
            <consortium name="EnsemblPlants"/>
        </authorList>
    </citation>
    <scope>IDENTIFICATION</scope>
</reference>
<gene>
    <name evidence="2" type="ORF">PHYPA_002233</name>
</gene>
<dbReference type="EnsemblPlants" id="Pp3c2_4910V3.1">
    <property type="protein sequence ID" value="PAC:32936083.CDS.1"/>
    <property type="gene ID" value="Pp3c2_4910"/>
</dbReference>
<dbReference type="Gramene" id="Pp3c2_4910V3.2">
    <property type="protein sequence ID" value="PAC:32936084.CDS.1"/>
    <property type="gene ID" value="Pp3c2_4910"/>
</dbReference>